<dbReference type="PANTHER" id="PTHR19957:SF38">
    <property type="entry name" value="LD27581P"/>
    <property type="match status" value="1"/>
</dbReference>
<accession>A0A1G4JQL8</accession>
<evidence type="ECO:0000256" key="1">
    <source>
        <dbReference type="ARBA" id="ARBA00009063"/>
    </source>
</evidence>
<dbReference type="GO" id="GO:0006896">
    <property type="term" value="P:Golgi to vacuole transport"/>
    <property type="evidence" value="ECO:0007669"/>
    <property type="project" value="TreeGrafter"/>
</dbReference>
<organism evidence="4 5">
    <name type="scientific">Lachancea mirantina</name>
    <dbReference type="NCBI Taxonomy" id="1230905"/>
    <lineage>
        <taxon>Eukaryota</taxon>
        <taxon>Fungi</taxon>
        <taxon>Dikarya</taxon>
        <taxon>Ascomycota</taxon>
        <taxon>Saccharomycotina</taxon>
        <taxon>Saccharomycetes</taxon>
        <taxon>Saccharomycetales</taxon>
        <taxon>Saccharomycetaceae</taxon>
        <taxon>Lachancea</taxon>
    </lineage>
</organism>
<comment type="similarity">
    <text evidence="1">Belongs to the syntaxin family.</text>
</comment>
<name>A0A1G4JQL8_9SACH</name>
<protein>
    <submittedName>
        <fullName evidence="4">LAMI_0E13080g1_1</fullName>
    </submittedName>
</protein>
<dbReference type="PANTHER" id="PTHR19957">
    <property type="entry name" value="SYNTAXIN"/>
    <property type="match status" value="1"/>
</dbReference>
<dbReference type="STRING" id="1230905.A0A1G4JQL8"/>
<keyword evidence="5" id="KW-1185">Reference proteome</keyword>
<gene>
    <name evidence="4" type="ORF">LAMI_0E13080G</name>
</gene>
<sequence>MSAFQDEQDLNEHFSDNPEFDTWCDQIMTNLFEMNGHLSTLQQFIKTLQKCSRQGNVRSKMVENLDTKSVAHIESVSKLLKVVNDLVHKISAIEEPTLNSAQLISREKLVRDVKFSVQGFQTAQKSYTQVSKAINDQAKASLSEERNLGIAADSNTVALEGELGLATTTQDLRGHQQRQEAVIERESINNEEFAYQQNLIRERDREISQIESGIVELNGIFQDLSNIVQEQGHMVDNIESNIYSVANSTQTAAKELSKALSSQRHANKWCIYMLLVVSFMLLIMVLIVAT</sequence>
<dbReference type="PROSITE" id="PS00914">
    <property type="entry name" value="SYNTAXIN"/>
    <property type="match status" value="1"/>
</dbReference>
<dbReference type="GO" id="GO:0048278">
    <property type="term" value="P:vesicle docking"/>
    <property type="evidence" value="ECO:0007669"/>
    <property type="project" value="TreeGrafter"/>
</dbReference>
<dbReference type="InterPro" id="IPR010989">
    <property type="entry name" value="SNARE"/>
</dbReference>
<dbReference type="Pfam" id="PF14523">
    <property type="entry name" value="Syntaxin_2"/>
    <property type="match status" value="1"/>
</dbReference>
<evidence type="ECO:0000313" key="4">
    <source>
        <dbReference type="EMBL" id="SCU93060.1"/>
    </source>
</evidence>
<dbReference type="CDD" id="cd15840">
    <property type="entry name" value="SNARE_Qa"/>
    <property type="match status" value="1"/>
</dbReference>
<dbReference type="Gene3D" id="1.20.58.70">
    <property type="match status" value="1"/>
</dbReference>
<dbReference type="InterPro" id="IPR006011">
    <property type="entry name" value="Syntaxin_N"/>
</dbReference>
<dbReference type="InterPro" id="IPR000727">
    <property type="entry name" value="T_SNARE_dom"/>
</dbReference>
<dbReference type="FunFam" id="1.20.5.110:FF:000059">
    <property type="entry name" value="Related to syntaxin 12"/>
    <property type="match status" value="1"/>
</dbReference>
<keyword evidence="2" id="KW-0812">Transmembrane</keyword>
<dbReference type="EMBL" id="LT598465">
    <property type="protein sequence ID" value="SCU93060.1"/>
    <property type="molecule type" value="Genomic_DNA"/>
</dbReference>
<dbReference type="GO" id="GO:0031201">
    <property type="term" value="C:SNARE complex"/>
    <property type="evidence" value="ECO:0007669"/>
    <property type="project" value="TreeGrafter"/>
</dbReference>
<dbReference type="SUPFAM" id="SSF47661">
    <property type="entry name" value="t-snare proteins"/>
    <property type="match status" value="1"/>
</dbReference>
<keyword evidence="2" id="KW-1133">Transmembrane helix</keyword>
<feature type="domain" description="T-SNARE coiled-coil homology" evidence="3">
    <location>
        <begin position="197"/>
        <end position="259"/>
    </location>
</feature>
<dbReference type="AlphaFoldDB" id="A0A1G4JQL8"/>
<dbReference type="Pfam" id="PF05739">
    <property type="entry name" value="SNARE"/>
    <property type="match status" value="1"/>
</dbReference>
<dbReference type="OrthoDB" id="364348at2759"/>
<dbReference type="PROSITE" id="PS50192">
    <property type="entry name" value="T_SNARE"/>
    <property type="match status" value="1"/>
</dbReference>
<dbReference type="GO" id="GO:0006906">
    <property type="term" value="P:vesicle fusion"/>
    <property type="evidence" value="ECO:0007669"/>
    <property type="project" value="TreeGrafter"/>
</dbReference>
<dbReference type="GO" id="GO:0012505">
    <property type="term" value="C:endomembrane system"/>
    <property type="evidence" value="ECO:0007669"/>
    <property type="project" value="TreeGrafter"/>
</dbReference>
<dbReference type="SMART" id="SM00397">
    <property type="entry name" value="t_SNARE"/>
    <property type="match status" value="1"/>
</dbReference>
<dbReference type="Gene3D" id="1.20.5.110">
    <property type="match status" value="1"/>
</dbReference>
<feature type="transmembrane region" description="Helical" evidence="2">
    <location>
        <begin position="269"/>
        <end position="289"/>
    </location>
</feature>
<dbReference type="GO" id="GO:0000149">
    <property type="term" value="F:SNARE binding"/>
    <property type="evidence" value="ECO:0007669"/>
    <property type="project" value="TreeGrafter"/>
</dbReference>
<keyword evidence="2" id="KW-0472">Membrane</keyword>
<dbReference type="Proteomes" id="UP000191024">
    <property type="component" value="Chromosome E"/>
</dbReference>
<proteinExistence type="inferred from homology"/>
<evidence type="ECO:0000256" key="2">
    <source>
        <dbReference type="SAM" id="Phobius"/>
    </source>
</evidence>
<evidence type="ECO:0000313" key="5">
    <source>
        <dbReference type="Proteomes" id="UP000191024"/>
    </source>
</evidence>
<dbReference type="InterPro" id="IPR045242">
    <property type="entry name" value="Syntaxin"/>
</dbReference>
<reference evidence="4 5" key="1">
    <citation type="submission" date="2016-03" db="EMBL/GenBank/DDBJ databases">
        <authorList>
            <person name="Devillers H."/>
        </authorList>
    </citation>
    <scope>NUCLEOTIDE SEQUENCE [LARGE SCALE GENOMIC DNA]</scope>
    <source>
        <strain evidence="4">CBS 11717</strain>
    </source>
</reference>
<dbReference type="GO" id="GO:0006886">
    <property type="term" value="P:intracellular protein transport"/>
    <property type="evidence" value="ECO:0007669"/>
    <property type="project" value="InterPro"/>
</dbReference>
<dbReference type="InterPro" id="IPR006012">
    <property type="entry name" value="Syntaxin/epimorphin_CS"/>
</dbReference>
<dbReference type="GO" id="GO:0005484">
    <property type="term" value="F:SNAP receptor activity"/>
    <property type="evidence" value="ECO:0007669"/>
    <property type="project" value="InterPro"/>
</dbReference>
<evidence type="ECO:0000259" key="3">
    <source>
        <dbReference type="PROSITE" id="PS50192"/>
    </source>
</evidence>